<name>A0ABQ9GKM1_9NEOP</name>
<evidence type="ECO:0000313" key="3">
    <source>
        <dbReference type="Proteomes" id="UP001159363"/>
    </source>
</evidence>
<protein>
    <submittedName>
        <fullName evidence="2">Uncharacterized protein</fullName>
    </submittedName>
</protein>
<keyword evidence="3" id="KW-1185">Reference proteome</keyword>
<gene>
    <name evidence="2" type="ORF">PR048_026186</name>
</gene>
<feature type="region of interest" description="Disordered" evidence="1">
    <location>
        <begin position="1"/>
        <end position="49"/>
    </location>
</feature>
<reference evidence="2 3" key="1">
    <citation type="submission" date="2023-02" db="EMBL/GenBank/DDBJ databases">
        <title>LHISI_Scaffold_Assembly.</title>
        <authorList>
            <person name="Stuart O.P."/>
            <person name="Cleave R."/>
            <person name="Magrath M.J.L."/>
            <person name="Mikheyev A.S."/>
        </authorList>
    </citation>
    <scope>NUCLEOTIDE SEQUENCE [LARGE SCALE GENOMIC DNA]</scope>
    <source>
        <strain evidence="2">Daus_M_001</strain>
        <tissue evidence="2">Leg muscle</tissue>
    </source>
</reference>
<organism evidence="2 3">
    <name type="scientific">Dryococelus australis</name>
    <dbReference type="NCBI Taxonomy" id="614101"/>
    <lineage>
        <taxon>Eukaryota</taxon>
        <taxon>Metazoa</taxon>
        <taxon>Ecdysozoa</taxon>
        <taxon>Arthropoda</taxon>
        <taxon>Hexapoda</taxon>
        <taxon>Insecta</taxon>
        <taxon>Pterygota</taxon>
        <taxon>Neoptera</taxon>
        <taxon>Polyneoptera</taxon>
        <taxon>Phasmatodea</taxon>
        <taxon>Verophasmatodea</taxon>
        <taxon>Anareolatae</taxon>
        <taxon>Phasmatidae</taxon>
        <taxon>Eurycanthinae</taxon>
        <taxon>Dryococelus</taxon>
    </lineage>
</organism>
<dbReference type="Proteomes" id="UP001159363">
    <property type="component" value="Chromosome 10"/>
</dbReference>
<feature type="compositionally biased region" description="Pro residues" evidence="1">
    <location>
        <begin position="21"/>
        <end position="36"/>
    </location>
</feature>
<feature type="region of interest" description="Disordered" evidence="1">
    <location>
        <begin position="175"/>
        <end position="196"/>
    </location>
</feature>
<evidence type="ECO:0000313" key="2">
    <source>
        <dbReference type="EMBL" id="KAJ8872580.1"/>
    </source>
</evidence>
<proteinExistence type="predicted"/>
<sequence>MANREMEDARLAPKDEVTPLSPQPPMASPAPSPAPSTPRGAASPPVMLATMTPVSVVGLHKEFDDDEEDDEAKTSYEEALLQSQAVDVKLFQRGDDDDDIQLVDNGAPPTTTVSVVVQQPGTLLGQAYGQQAGTTVLVLSELIDDTPQVIGLRYRISLPPLGNVLPTLPRKTRVVQRRNTEQMPRRRSAYGDVPDHMATMDPYYPRGFQKCSFRREQPIPPLGSRPRAATVYLVRPDVNFGRNWVRFPLRQFRYQHSSFSGPHAPFLMSSLSPRLRGRGDVVARLLASHLGEPGSIPSEVAPGFSHTRIVPDDAAVRAFFSRFSRLLYLCIPALLRTRMISPSSAIKTSMLRAAHNATSKPSNL</sequence>
<accession>A0ABQ9GKM1</accession>
<evidence type="ECO:0000256" key="1">
    <source>
        <dbReference type="SAM" id="MobiDB-lite"/>
    </source>
</evidence>
<dbReference type="EMBL" id="JARBHB010000011">
    <property type="protein sequence ID" value="KAJ8872580.1"/>
    <property type="molecule type" value="Genomic_DNA"/>
</dbReference>
<feature type="compositionally biased region" description="Basic and acidic residues" evidence="1">
    <location>
        <begin position="1"/>
        <end position="17"/>
    </location>
</feature>
<comment type="caution">
    <text evidence="2">The sequence shown here is derived from an EMBL/GenBank/DDBJ whole genome shotgun (WGS) entry which is preliminary data.</text>
</comment>